<evidence type="ECO:0000313" key="10">
    <source>
        <dbReference type="Proteomes" id="UP000290401"/>
    </source>
</evidence>
<comment type="similarity">
    <text evidence="2">Belongs to the LysR transcriptional regulatory family.</text>
</comment>
<dbReference type="GO" id="GO:0003677">
    <property type="term" value="F:DNA binding"/>
    <property type="evidence" value="ECO:0007669"/>
    <property type="project" value="UniProtKB-KW"/>
</dbReference>
<dbReference type="Gene3D" id="1.10.10.10">
    <property type="entry name" value="Winged helix-like DNA-binding domain superfamily/Winged helix DNA-binding domain"/>
    <property type="match status" value="1"/>
</dbReference>
<dbReference type="PRINTS" id="PR00039">
    <property type="entry name" value="HTHLYSR"/>
</dbReference>
<dbReference type="Pfam" id="PF03466">
    <property type="entry name" value="LysR_substrate"/>
    <property type="match status" value="1"/>
</dbReference>
<keyword evidence="4" id="KW-0238">DNA-binding</keyword>
<comment type="function">
    <text evidence="1">NodD regulates the expression of the nodABCFE genes which encode other nodulation proteins. NodD is also a negative regulator of its own expression. Binds flavonoids as inducers.</text>
</comment>
<dbReference type="Proteomes" id="UP000288972">
    <property type="component" value="Chromosome"/>
</dbReference>
<dbReference type="InterPro" id="IPR000847">
    <property type="entry name" value="LysR_HTH_N"/>
</dbReference>
<dbReference type="PANTHER" id="PTHR30419">
    <property type="entry name" value="HTH-TYPE TRANSCRIPTIONAL REGULATOR YBHD"/>
    <property type="match status" value="1"/>
</dbReference>
<keyword evidence="10" id="KW-1185">Reference proteome</keyword>
<evidence type="ECO:0000259" key="6">
    <source>
        <dbReference type="PROSITE" id="PS50931"/>
    </source>
</evidence>
<dbReference type="SUPFAM" id="SSF46785">
    <property type="entry name" value="Winged helix' DNA-binding domain"/>
    <property type="match status" value="1"/>
</dbReference>
<dbReference type="KEGG" id="bgz:XH91_22330"/>
<dbReference type="GO" id="GO:0005829">
    <property type="term" value="C:cytosol"/>
    <property type="evidence" value="ECO:0007669"/>
    <property type="project" value="TreeGrafter"/>
</dbReference>
<reference evidence="7 9" key="1">
    <citation type="submission" date="2018-06" db="EMBL/GenBank/DDBJ databases">
        <title>Comparative genomics of rhizobia nodulating Arachis hypogaea in China.</title>
        <authorList>
            <person name="Li Y."/>
        </authorList>
    </citation>
    <scope>NUCLEOTIDE SEQUENCE [LARGE SCALE GENOMIC DNA]</scope>
    <source>
        <strain evidence="7 9">CCBAU 51670</strain>
    </source>
</reference>
<protein>
    <submittedName>
        <fullName evidence="8">LysR family transcriptional regulator</fullName>
    </submittedName>
</protein>
<dbReference type="PANTHER" id="PTHR30419:SF8">
    <property type="entry name" value="NITROGEN ASSIMILATION TRANSCRIPTIONAL ACTIVATOR-RELATED"/>
    <property type="match status" value="1"/>
</dbReference>
<dbReference type="GO" id="GO:0003700">
    <property type="term" value="F:DNA-binding transcription factor activity"/>
    <property type="evidence" value="ECO:0007669"/>
    <property type="project" value="InterPro"/>
</dbReference>
<feature type="domain" description="HTH lysR-type" evidence="6">
    <location>
        <begin position="113"/>
        <end position="170"/>
    </location>
</feature>
<dbReference type="Gene3D" id="3.40.190.290">
    <property type="match status" value="1"/>
</dbReference>
<evidence type="ECO:0000256" key="3">
    <source>
        <dbReference type="ARBA" id="ARBA00023015"/>
    </source>
</evidence>
<sequence>MISPIPERFVSIRPGRALARSSRGPSCSATTRSHGQLFRVHEEPIFPPAAGLLADFTKLACSVGQNSGMMPSSPLVGWPTAPAANQSASLRRASSWCDGDVESREAFGVRAAMDFRQLEYFLRVAQRKNISLAAADLNIAQPTLTKSIRLLEEQLGVKLFERLPRGVALTSFGTTLLRHAEAVHVQMKDAGHEIAAQRSGAVGTVVIGAGPTWLRRYLPAALARTFSAHPLVRVRIEAGFDEKLLRALRQGELDFVVAEIPSPEDRREFEALTLTSDRLGVCCRRGHPLTRRRRVNMRDLLQYPWIKPPHATRAHRRLDALFVANDLPPPSSVLESGSVALQLNVLRHSDALATTVSKTLQTPEGDGLVMLNVPELALTRDAGIITRKDGWVSPAAAGIIDALKTVCAAETAGRKGKP</sequence>
<evidence type="ECO:0000313" key="9">
    <source>
        <dbReference type="Proteomes" id="UP000288972"/>
    </source>
</evidence>
<dbReference type="InterPro" id="IPR036390">
    <property type="entry name" value="WH_DNA-bd_sf"/>
</dbReference>
<evidence type="ECO:0000313" key="8">
    <source>
        <dbReference type="EMBL" id="RXH15030.1"/>
    </source>
</evidence>
<dbReference type="InterPro" id="IPR036388">
    <property type="entry name" value="WH-like_DNA-bd_sf"/>
</dbReference>
<evidence type="ECO:0000256" key="5">
    <source>
        <dbReference type="ARBA" id="ARBA00023163"/>
    </source>
</evidence>
<evidence type="ECO:0000313" key="7">
    <source>
        <dbReference type="EMBL" id="QAU47811.1"/>
    </source>
</evidence>
<evidence type="ECO:0000256" key="2">
    <source>
        <dbReference type="ARBA" id="ARBA00009437"/>
    </source>
</evidence>
<dbReference type="SUPFAM" id="SSF53850">
    <property type="entry name" value="Periplasmic binding protein-like II"/>
    <property type="match status" value="1"/>
</dbReference>
<dbReference type="PROSITE" id="PS50931">
    <property type="entry name" value="HTH_LYSR"/>
    <property type="match status" value="1"/>
</dbReference>
<dbReference type="Proteomes" id="UP000290401">
    <property type="component" value="Unassembled WGS sequence"/>
</dbReference>
<keyword evidence="3" id="KW-0805">Transcription regulation</keyword>
<evidence type="ECO:0000256" key="1">
    <source>
        <dbReference type="ARBA" id="ARBA00003502"/>
    </source>
</evidence>
<accession>A0AAE5X358</accession>
<dbReference type="InterPro" id="IPR050950">
    <property type="entry name" value="HTH-type_LysR_regulators"/>
</dbReference>
<proteinExistence type="inferred from homology"/>
<dbReference type="AlphaFoldDB" id="A0AAE5X358"/>
<name>A0AAE5X358_9BRAD</name>
<dbReference type="EMBL" id="CP030053">
    <property type="protein sequence ID" value="QAU47811.1"/>
    <property type="molecule type" value="Genomic_DNA"/>
</dbReference>
<dbReference type="EMBL" id="RDQZ01000006">
    <property type="protein sequence ID" value="RXH15030.1"/>
    <property type="molecule type" value="Genomic_DNA"/>
</dbReference>
<reference evidence="8 10" key="2">
    <citation type="submission" date="2018-10" db="EMBL/GenBank/DDBJ databases">
        <title>Bradyrhizobium sp. nov., effective nodules isolated from peanut in China.</title>
        <authorList>
            <person name="Li Y."/>
        </authorList>
    </citation>
    <scope>NUCLEOTIDE SEQUENCE [LARGE SCALE GENOMIC DNA]</scope>
    <source>
        <strain evidence="8 10">CCBAU 53426</strain>
    </source>
</reference>
<dbReference type="FunFam" id="1.10.10.10:FF:000001">
    <property type="entry name" value="LysR family transcriptional regulator"/>
    <property type="match status" value="1"/>
</dbReference>
<dbReference type="Pfam" id="PF00126">
    <property type="entry name" value="HTH_1"/>
    <property type="match status" value="1"/>
</dbReference>
<keyword evidence="5" id="KW-0804">Transcription</keyword>
<evidence type="ECO:0000256" key="4">
    <source>
        <dbReference type="ARBA" id="ARBA00023125"/>
    </source>
</evidence>
<organism evidence="7 9">
    <name type="scientific">Bradyrhizobium guangzhouense</name>
    <dbReference type="NCBI Taxonomy" id="1325095"/>
    <lineage>
        <taxon>Bacteria</taxon>
        <taxon>Pseudomonadati</taxon>
        <taxon>Pseudomonadota</taxon>
        <taxon>Alphaproteobacteria</taxon>
        <taxon>Hyphomicrobiales</taxon>
        <taxon>Nitrobacteraceae</taxon>
        <taxon>Bradyrhizobium</taxon>
    </lineage>
</organism>
<gene>
    <name evidence="8" type="ORF">EAS56_10880</name>
    <name evidence="7" type="ORF">XH91_22330</name>
</gene>
<dbReference type="InterPro" id="IPR005119">
    <property type="entry name" value="LysR_subst-bd"/>
</dbReference>